<proteinExistence type="predicted"/>
<feature type="region of interest" description="Disordered" evidence="1">
    <location>
        <begin position="61"/>
        <end position="89"/>
    </location>
</feature>
<accession>A0A8J5WDB6</accession>
<reference evidence="2" key="1">
    <citation type="journal article" date="2021" name="bioRxiv">
        <title>Whole Genome Assembly and Annotation of Northern Wild Rice, Zizania palustris L., Supports a Whole Genome Duplication in the Zizania Genus.</title>
        <authorList>
            <person name="Haas M."/>
            <person name="Kono T."/>
            <person name="Macchietto M."/>
            <person name="Millas R."/>
            <person name="McGilp L."/>
            <person name="Shao M."/>
            <person name="Duquette J."/>
            <person name="Hirsch C.N."/>
            <person name="Kimball J."/>
        </authorList>
    </citation>
    <scope>NUCLEOTIDE SEQUENCE</scope>
    <source>
        <tissue evidence="2">Fresh leaf tissue</tissue>
    </source>
</reference>
<organism evidence="2 3">
    <name type="scientific">Zizania palustris</name>
    <name type="common">Northern wild rice</name>
    <dbReference type="NCBI Taxonomy" id="103762"/>
    <lineage>
        <taxon>Eukaryota</taxon>
        <taxon>Viridiplantae</taxon>
        <taxon>Streptophyta</taxon>
        <taxon>Embryophyta</taxon>
        <taxon>Tracheophyta</taxon>
        <taxon>Spermatophyta</taxon>
        <taxon>Magnoliopsida</taxon>
        <taxon>Liliopsida</taxon>
        <taxon>Poales</taxon>
        <taxon>Poaceae</taxon>
        <taxon>BOP clade</taxon>
        <taxon>Oryzoideae</taxon>
        <taxon>Oryzeae</taxon>
        <taxon>Zizaniinae</taxon>
        <taxon>Zizania</taxon>
    </lineage>
</organism>
<evidence type="ECO:0000313" key="2">
    <source>
        <dbReference type="EMBL" id="KAG8087469.1"/>
    </source>
</evidence>
<keyword evidence="3" id="KW-1185">Reference proteome</keyword>
<dbReference type="EMBL" id="JAAALK010000082">
    <property type="protein sequence ID" value="KAG8087469.1"/>
    <property type="molecule type" value="Genomic_DNA"/>
</dbReference>
<evidence type="ECO:0000313" key="3">
    <source>
        <dbReference type="Proteomes" id="UP000729402"/>
    </source>
</evidence>
<reference evidence="2" key="2">
    <citation type="submission" date="2021-02" db="EMBL/GenBank/DDBJ databases">
        <authorList>
            <person name="Kimball J.A."/>
            <person name="Haas M.W."/>
            <person name="Macchietto M."/>
            <person name="Kono T."/>
            <person name="Duquette J."/>
            <person name="Shao M."/>
        </authorList>
    </citation>
    <scope>NUCLEOTIDE SEQUENCE</scope>
    <source>
        <tissue evidence="2">Fresh leaf tissue</tissue>
    </source>
</reference>
<name>A0A8J5WDB6_ZIZPA</name>
<dbReference type="AlphaFoldDB" id="A0A8J5WDB6"/>
<dbReference type="Proteomes" id="UP000729402">
    <property type="component" value="Unassembled WGS sequence"/>
</dbReference>
<sequence length="89" mass="9857">MAAWEGRRTPEEKRGQWQCCLTLEETIAAGGRLGGEGNTRREEEGQCRCYLTLRRRNGFLGGWTSGGGEEMDSKTSAERMGTNNNDIGN</sequence>
<protein>
    <submittedName>
        <fullName evidence="2">Uncharacterized protein</fullName>
    </submittedName>
</protein>
<gene>
    <name evidence="2" type="ORF">GUJ93_ZPchr0010g11031</name>
</gene>
<comment type="caution">
    <text evidence="2">The sequence shown here is derived from an EMBL/GenBank/DDBJ whole genome shotgun (WGS) entry which is preliminary data.</text>
</comment>
<evidence type="ECO:0000256" key="1">
    <source>
        <dbReference type="SAM" id="MobiDB-lite"/>
    </source>
</evidence>